<dbReference type="SUPFAM" id="SSF56634">
    <property type="entry name" value="Heme-dependent catalase-like"/>
    <property type="match status" value="1"/>
</dbReference>
<dbReference type="EMBL" id="BSYO01000018">
    <property type="protein sequence ID" value="GMH17710.1"/>
    <property type="molecule type" value="Genomic_DNA"/>
</dbReference>
<dbReference type="GO" id="GO:0020037">
    <property type="term" value="F:heme binding"/>
    <property type="evidence" value="ECO:0007669"/>
    <property type="project" value="InterPro"/>
</dbReference>
<organism evidence="4 5">
    <name type="scientific">Nepenthes gracilis</name>
    <name type="common">Slender pitcher plant</name>
    <dbReference type="NCBI Taxonomy" id="150966"/>
    <lineage>
        <taxon>Eukaryota</taxon>
        <taxon>Viridiplantae</taxon>
        <taxon>Streptophyta</taxon>
        <taxon>Embryophyta</taxon>
        <taxon>Tracheophyta</taxon>
        <taxon>Spermatophyta</taxon>
        <taxon>Magnoliopsida</taxon>
        <taxon>eudicotyledons</taxon>
        <taxon>Gunneridae</taxon>
        <taxon>Pentapetalae</taxon>
        <taxon>Caryophyllales</taxon>
        <taxon>Nepenthaceae</taxon>
        <taxon>Nepenthes</taxon>
    </lineage>
</organism>
<dbReference type="InterPro" id="IPR020835">
    <property type="entry name" value="Catalase_sf"/>
</dbReference>
<dbReference type="Proteomes" id="UP001279734">
    <property type="component" value="Unassembled WGS sequence"/>
</dbReference>
<dbReference type="GO" id="GO:0042542">
    <property type="term" value="P:response to hydrogen peroxide"/>
    <property type="evidence" value="ECO:0007669"/>
    <property type="project" value="TreeGrafter"/>
</dbReference>
<sequence length="201" mass="23299">MVHTLMPKPKTHIQDNWRIVDFFSLHPDSLHMFTLCFDDARFPQDYLHMDIGLLSSMFSAQTLLHLKSSDSKTANLDLPLFTTLGINENNNRKSHWKILLWNLSEWNKALSHLQKIQLLTQPDEAQPPCSENNLWENTKQPTANQLHHLTVALLLLGNSTSAKRNPESLIQILSREMEVHNKDEVLGNKFVNTIQFLEYNF</sequence>
<dbReference type="PANTHER" id="PTHR11465:SF23">
    <property type="entry name" value="CATALASE-2"/>
    <property type="match status" value="1"/>
</dbReference>
<dbReference type="GO" id="GO:0042744">
    <property type="term" value="P:hydrogen peroxide catabolic process"/>
    <property type="evidence" value="ECO:0007669"/>
    <property type="project" value="TreeGrafter"/>
</dbReference>
<accession>A0AAD3SV94</accession>
<evidence type="ECO:0000259" key="3">
    <source>
        <dbReference type="Pfam" id="PF00199"/>
    </source>
</evidence>
<dbReference type="InterPro" id="IPR011614">
    <property type="entry name" value="Catalase_core"/>
</dbReference>
<dbReference type="InterPro" id="IPR018028">
    <property type="entry name" value="Catalase"/>
</dbReference>
<dbReference type="Gene3D" id="1.20.1370.60">
    <property type="match status" value="1"/>
</dbReference>
<dbReference type="EC" id="1.11.1.6" evidence="2"/>
<comment type="cofactor">
    <cofactor evidence="1">
        <name>heme</name>
        <dbReference type="ChEBI" id="CHEBI:30413"/>
    </cofactor>
</comment>
<proteinExistence type="predicted"/>
<evidence type="ECO:0000313" key="4">
    <source>
        <dbReference type="EMBL" id="GMH17710.1"/>
    </source>
</evidence>
<dbReference type="GO" id="GO:0005737">
    <property type="term" value="C:cytoplasm"/>
    <property type="evidence" value="ECO:0007669"/>
    <property type="project" value="TreeGrafter"/>
</dbReference>
<keyword evidence="5" id="KW-1185">Reference proteome</keyword>
<dbReference type="GO" id="GO:0004096">
    <property type="term" value="F:catalase activity"/>
    <property type="evidence" value="ECO:0007669"/>
    <property type="project" value="UniProtKB-EC"/>
</dbReference>
<evidence type="ECO:0000256" key="1">
    <source>
        <dbReference type="ARBA" id="ARBA00001971"/>
    </source>
</evidence>
<comment type="caution">
    <text evidence="4">The sequence shown here is derived from an EMBL/GenBank/DDBJ whole genome shotgun (WGS) entry which is preliminary data.</text>
</comment>
<dbReference type="AlphaFoldDB" id="A0AAD3SV94"/>
<protein>
    <recommendedName>
        <fullName evidence="2">catalase</fullName>
        <ecNumber evidence="2">1.11.1.6</ecNumber>
    </recommendedName>
</protein>
<evidence type="ECO:0000256" key="2">
    <source>
        <dbReference type="ARBA" id="ARBA00012314"/>
    </source>
</evidence>
<reference evidence="4" key="1">
    <citation type="submission" date="2023-05" db="EMBL/GenBank/DDBJ databases">
        <title>Nepenthes gracilis genome sequencing.</title>
        <authorList>
            <person name="Fukushima K."/>
        </authorList>
    </citation>
    <scope>NUCLEOTIDE SEQUENCE</scope>
    <source>
        <strain evidence="4">SING2019-196</strain>
    </source>
</reference>
<evidence type="ECO:0000313" key="5">
    <source>
        <dbReference type="Proteomes" id="UP001279734"/>
    </source>
</evidence>
<gene>
    <name evidence="4" type="ORF">Nepgr_019551</name>
</gene>
<name>A0AAD3SV94_NEPGR</name>
<dbReference type="Pfam" id="PF00199">
    <property type="entry name" value="Catalase"/>
    <property type="match status" value="1"/>
</dbReference>
<dbReference type="PANTHER" id="PTHR11465">
    <property type="entry name" value="CATALASE"/>
    <property type="match status" value="1"/>
</dbReference>
<feature type="domain" description="Catalase core" evidence="3">
    <location>
        <begin position="1"/>
        <end position="50"/>
    </location>
</feature>